<reference evidence="2" key="1">
    <citation type="submission" date="2020-05" db="EMBL/GenBank/DDBJ databases">
        <title>Genomic insights into acetone-butanol-ethanol (ABE) fermentation by sequencing solventogenic clostridia strains.</title>
        <authorList>
            <person name="Brown S."/>
        </authorList>
    </citation>
    <scope>NUCLEOTIDE SEQUENCE</scope>
    <source>
        <strain evidence="2">DJ126</strain>
    </source>
</reference>
<accession>A0A9Q5D257</accession>
<dbReference type="RefSeq" id="WP_077308725.1">
    <property type="nucleotide sequence ID" value="NZ_CP016090.1"/>
</dbReference>
<feature type="transmembrane region" description="Helical" evidence="1">
    <location>
        <begin position="5"/>
        <end position="23"/>
    </location>
</feature>
<gene>
    <name evidence="2" type="ORF">DFH45_003221</name>
</gene>
<dbReference type="AlphaFoldDB" id="A0A9Q5D257"/>
<dbReference type="EMBL" id="JABSXK010000001">
    <property type="protein sequence ID" value="NRV10258.1"/>
    <property type="molecule type" value="Genomic_DNA"/>
</dbReference>
<evidence type="ECO:0000256" key="1">
    <source>
        <dbReference type="SAM" id="Phobius"/>
    </source>
</evidence>
<evidence type="ECO:0000313" key="2">
    <source>
        <dbReference type="EMBL" id="NRV10258.1"/>
    </source>
</evidence>
<dbReference type="Proteomes" id="UP000821656">
    <property type="component" value="Unassembled WGS sequence"/>
</dbReference>
<evidence type="ECO:0000313" key="3">
    <source>
        <dbReference type="Proteomes" id="UP000821656"/>
    </source>
</evidence>
<sequence length="205" mass="23193">MKRKIIAFCSVLVCCIIAFLIYYHNTKYNKYIIKGAAYITEKNKHLVGTEVVEGKGQVEEYDEHNMLKYSKTIKNIPDEMKLADSALISDFVTKEKNNEYITPEIIETNGSIGVFTKDDGSGWKLKKGDSLVFNFDKYQSKVIKEQTAVIGYVVNGKMVEGESFEDLSGSYEITADEPGEYYIYTIDASSEYLAFKEGSISVHEC</sequence>
<proteinExistence type="predicted"/>
<organism evidence="2 3">
    <name type="scientific">Clostridium beijerinckii</name>
    <name type="common">Clostridium MP</name>
    <dbReference type="NCBI Taxonomy" id="1520"/>
    <lineage>
        <taxon>Bacteria</taxon>
        <taxon>Bacillati</taxon>
        <taxon>Bacillota</taxon>
        <taxon>Clostridia</taxon>
        <taxon>Eubacteriales</taxon>
        <taxon>Clostridiaceae</taxon>
        <taxon>Clostridium</taxon>
    </lineage>
</organism>
<keyword evidence="1" id="KW-0812">Transmembrane</keyword>
<name>A0A9Q5D257_CLOBE</name>
<keyword evidence="1" id="KW-0472">Membrane</keyword>
<keyword evidence="1" id="KW-1133">Transmembrane helix</keyword>
<comment type="caution">
    <text evidence="2">The sequence shown here is derived from an EMBL/GenBank/DDBJ whole genome shotgun (WGS) entry which is preliminary data.</text>
</comment>
<protein>
    <submittedName>
        <fullName evidence="2">Uncharacterized protein</fullName>
    </submittedName>
</protein>